<keyword evidence="3" id="KW-1185">Reference proteome</keyword>
<dbReference type="Gene3D" id="3.30.1180.10">
    <property type="match status" value="1"/>
</dbReference>
<dbReference type="PANTHER" id="PTHR33434:SF2">
    <property type="entry name" value="FATTY ACID-BINDING PROTEIN TM_1468"/>
    <property type="match status" value="1"/>
</dbReference>
<dbReference type="AlphaFoldDB" id="A0A0L6CGA7"/>
<evidence type="ECO:0000313" key="3">
    <source>
        <dbReference type="Proteomes" id="UP000037397"/>
    </source>
</evidence>
<proteinExistence type="predicted"/>
<dbReference type="Gene3D" id="3.40.50.10170">
    <property type="match status" value="1"/>
</dbReference>
<dbReference type="Proteomes" id="UP000037397">
    <property type="component" value="Unassembled WGS sequence"/>
</dbReference>
<accession>A0A0L6CGA7</accession>
<dbReference type="RefSeq" id="WP_050669130.1">
    <property type="nucleotide sequence ID" value="NZ_LAIR01000002.1"/>
</dbReference>
<protein>
    <submittedName>
        <fullName evidence="2">DegV domain-containing protein</fullName>
    </submittedName>
</protein>
<name>A0A0L6CGA7_9MICO</name>
<dbReference type="GO" id="GO:0008289">
    <property type="term" value="F:lipid binding"/>
    <property type="evidence" value="ECO:0007669"/>
    <property type="project" value="UniProtKB-KW"/>
</dbReference>
<reference evidence="3" key="1">
    <citation type="submission" date="2015-03" db="EMBL/GenBank/DDBJ databases">
        <title>Luteipulveratus halotolerans sp. nov., a novel actinobacterium (Dermacoccaceae) from Sarawak, Malaysia.</title>
        <authorList>
            <person name="Juboi H."/>
            <person name="Basik A."/>
            <person name="Shamsul S.S."/>
            <person name="Arnold P."/>
            <person name="Schmitt E.K."/>
            <person name="Sanglier J.-J."/>
            <person name="Yeo T."/>
        </authorList>
    </citation>
    <scope>NUCLEOTIDE SEQUENCE [LARGE SCALE GENOMIC DNA]</scope>
    <source>
        <strain evidence="3">C296001</strain>
    </source>
</reference>
<dbReference type="InterPro" id="IPR003797">
    <property type="entry name" value="DegV"/>
</dbReference>
<gene>
    <name evidence="2" type="ORF">VV01_06225</name>
</gene>
<dbReference type="Pfam" id="PF02645">
    <property type="entry name" value="DegV"/>
    <property type="match status" value="1"/>
</dbReference>
<dbReference type="STRING" id="1631356.VV01_06225"/>
<dbReference type="PATRIC" id="fig|1631356.3.peg.1191"/>
<organism evidence="2 3">
    <name type="scientific">Luteipulveratus halotolerans</name>
    <dbReference type="NCBI Taxonomy" id="1631356"/>
    <lineage>
        <taxon>Bacteria</taxon>
        <taxon>Bacillati</taxon>
        <taxon>Actinomycetota</taxon>
        <taxon>Actinomycetes</taxon>
        <taxon>Micrococcales</taxon>
        <taxon>Dermacoccaceae</taxon>
        <taxon>Luteipulveratus</taxon>
    </lineage>
</organism>
<dbReference type="InterPro" id="IPR043168">
    <property type="entry name" value="DegV_C"/>
</dbReference>
<keyword evidence="1" id="KW-0446">Lipid-binding</keyword>
<dbReference type="EMBL" id="LAIR01000002">
    <property type="protein sequence ID" value="KNX36837.1"/>
    <property type="molecule type" value="Genomic_DNA"/>
</dbReference>
<dbReference type="PROSITE" id="PS51482">
    <property type="entry name" value="DEGV"/>
    <property type="match status" value="1"/>
</dbReference>
<dbReference type="InterPro" id="IPR050270">
    <property type="entry name" value="DegV_domain_contain"/>
</dbReference>
<sequence length="295" mass="30201">MTVAVVTDSTACIPLGSLAELGIHVVPLHVVVDGRSRTEGLQISSAEVADALRARRPVTTAKPSPGEFLDTYEKVAAAGADHIVSVHLSSSMSATASSARLAAVDAPVPVTVVDSRSVGMGLGFGVETAARYAAAGAPPDVVARAAGQRSTAAVGLLYVDTLEHLRRGGRIGKASALLGSALSIKPILRLADGQIEPLERVRTASKAIARLEQLVVAAVEEMDAPFGVEIAVHHLDSTARADGLQQRLRARLPHVRRAVSVDLGAVVGTHVGPGTIAVAASPWAGPAPVIGATHL</sequence>
<evidence type="ECO:0000256" key="1">
    <source>
        <dbReference type="ARBA" id="ARBA00023121"/>
    </source>
</evidence>
<dbReference type="PANTHER" id="PTHR33434">
    <property type="entry name" value="DEGV DOMAIN-CONTAINING PROTEIN DR_1986-RELATED"/>
    <property type="match status" value="1"/>
</dbReference>
<evidence type="ECO:0000313" key="2">
    <source>
        <dbReference type="EMBL" id="KNX36837.1"/>
    </source>
</evidence>
<comment type="caution">
    <text evidence="2">The sequence shown here is derived from an EMBL/GenBank/DDBJ whole genome shotgun (WGS) entry which is preliminary data.</text>
</comment>
<dbReference type="SUPFAM" id="SSF82549">
    <property type="entry name" value="DAK1/DegV-like"/>
    <property type="match status" value="1"/>
</dbReference>
<dbReference type="OrthoDB" id="9760324at2"/>
<dbReference type="NCBIfam" id="TIGR00762">
    <property type="entry name" value="DegV"/>
    <property type="match status" value="1"/>
</dbReference>